<proteinExistence type="predicted"/>
<feature type="transmembrane region" description="Helical" evidence="1">
    <location>
        <begin position="117"/>
        <end position="137"/>
    </location>
</feature>
<evidence type="ECO:0008006" key="4">
    <source>
        <dbReference type="Google" id="ProtNLM"/>
    </source>
</evidence>
<sequence length="371" mass="43671">MRNKDLVWIIIPLLVIFNTWLWRLSSFSYEGIGTGTTTDSFHYIEMAKSLPYIKESLFPILYPLFIKIINYFINDYYVSTKVIAIIVIIFCYAFTYYKNFFWKEFWTLLSLPTLLGLYFFSMSEIILLPLLLLLTYINYNYFNNKISDKVYTYGNMVILTLMCMTKYSALFILLGSFVFSCYLFFYRKEKFKPYFLSVLVAGIIIGGYLMMNHFYTGTFTGYRFPPIKEKMNITYSFFNIIYILNPIIIARVFLGYTINYIILGCIDLIVLFLYVRIVSKNLFNKSSLKLDVAFCVINSLVFLAFTIATYFNTHINNLNARLLFPYFFLFLTAVIFSLKTHKKIYNLLFLIAIFSLIASISNGIYEYLQIA</sequence>
<accession>A0A3M7L7B1</accession>
<name>A0A3M7L7B1_9FLAO</name>
<feature type="transmembrane region" description="Helical" evidence="1">
    <location>
        <begin position="6"/>
        <end position="22"/>
    </location>
</feature>
<feature type="transmembrane region" description="Helical" evidence="1">
    <location>
        <begin position="191"/>
        <end position="211"/>
    </location>
</feature>
<organism evidence="2 3">
    <name type="scientific">Chryseobacterium nematophagum</name>
    <dbReference type="NCBI Taxonomy" id="2305228"/>
    <lineage>
        <taxon>Bacteria</taxon>
        <taxon>Pseudomonadati</taxon>
        <taxon>Bacteroidota</taxon>
        <taxon>Flavobacteriia</taxon>
        <taxon>Flavobacteriales</taxon>
        <taxon>Weeksellaceae</taxon>
        <taxon>Chryseobacterium group</taxon>
        <taxon>Chryseobacterium</taxon>
    </lineage>
</organism>
<evidence type="ECO:0000256" key="1">
    <source>
        <dbReference type="SAM" id="Phobius"/>
    </source>
</evidence>
<dbReference type="Proteomes" id="UP000267524">
    <property type="component" value="Unassembled WGS sequence"/>
</dbReference>
<feature type="transmembrane region" description="Helical" evidence="1">
    <location>
        <begin position="158"/>
        <end position="185"/>
    </location>
</feature>
<feature type="transmembrane region" description="Helical" evidence="1">
    <location>
        <begin position="318"/>
        <end position="338"/>
    </location>
</feature>
<keyword evidence="1" id="KW-0812">Transmembrane</keyword>
<feature type="transmembrane region" description="Helical" evidence="1">
    <location>
        <begin position="290"/>
        <end position="312"/>
    </location>
</feature>
<feature type="transmembrane region" description="Helical" evidence="1">
    <location>
        <begin position="76"/>
        <end position="97"/>
    </location>
</feature>
<dbReference type="EMBL" id="QWIV01000015">
    <property type="protein sequence ID" value="RMZ57974.1"/>
    <property type="molecule type" value="Genomic_DNA"/>
</dbReference>
<keyword evidence="1" id="KW-0472">Membrane</keyword>
<dbReference type="RefSeq" id="WP_122548420.1">
    <property type="nucleotide sequence ID" value="NZ_QWIV01000015.1"/>
</dbReference>
<keyword evidence="1" id="KW-1133">Transmembrane helix</keyword>
<comment type="caution">
    <text evidence="2">The sequence shown here is derived from an EMBL/GenBank/DDBJ whole genome shotgun (WGS) entry which is preliminary data.</text>
</comment>
<feature type="transmembrane region" description="Helical" evidence="1">
    <location>
        <begin position="232"/>
        <end position="254"/>
    </location>
</feature>
<evidence type="ECO:0000313" key="2">
    <source>
        <dbReference type="EMBL" id="RMZ57974.1"/>
    </source>
</evidence>
<feature type="transmembrane region" description="Helical" evidence="1">
    <location>
        <begin position="345"/>
        <end position="365"/>
    </location>
</feature>
<dbReference type="AlphaFoldDB" id="A0A3M7L7B1"/>
<keyword evidence="3" id="KW-1185">Reference proteome</keyword>
<feature type="transmembrane region" description="Helical" evidence="1">
    <location>
        <begin position="260"/>
        <end position="278"/>
    </location>
</feature>
<evidence type="ECO:0000313" key="3">
    <source>
        <dbReference type="Proteomes" id="UP000267524"/>
    </source>
</evidence>
<gene>
    <name evidence="2" type="ORF">D1632_16855</name>
</gene>
<protein>
    <recommendedName>
        <fullName evidence="4">Glycosyltransferase RgtA/B/C/D-like domain-containing protein</fullName>
    </recommendedName>
</protein>
<reference evidence="2 3" key="1">
    <citation type="submission" date="2018-08" db="EMBL/GenBank/DDBJ databases">
        <title>Chryseobacterium nematophagum: a novel matrix digesting pathogen of nematodes.</title>
        <authorList>
            <person name="Page A."/>
            <person name="Roberts M."/>
            <person name="Felix M.-A."/>
            <person name="Weir W."/>
        </authorList>
    </citation>
    <scope>NUCLEOTIDE SEQUENCE [LARGE SCALE GENOMIC DNA]</scope>
    <source>
        <strain evidence="2 3">JUb275</strain>
    </source>
</reference>